<accession>A0A453Q5A5</accession>
<dbReference type="Proteomes" id="UP000015105">
    <property type="component" value="Chromosome 6D"/>
</dbReference>
<name>A0A453Q5A5_AEGTS</name>
<evidence type="ECO:0000313" key="1">
    <source>
        <dbReference type="EnsemblPlants" id="AET6Gv20986000.2"/>
    </source>
</evidence>
<dbReference type="Gramene" id="AET6Gv20986000.2">
    <property type="protein sequence ID" value="AET6Gv20986000.2"/>
    <property type="gene ID" value="AET6Gv20986000"/>
</dbReference>
<organism evidence="1 2">
    <name type="scientific">Aegilops tauschii subsp. strangulata</name>
    <name type="common">Goatgrass</name>
    <dbReference type="NCBI Taxonomy" id="200361"/>
    <lineage>
        <taxon>Eukaryota</taxon>
        <taxon>Viridiplantae</taxon>
        <taxon>Streptophyta</taxon>
        <taxon>Embryophyta</taxon>
        <taxon>Tracheophyta</taxon>
        <taxon>Spermatophyta</taxon>
        <taxon>Magnoliopsida</taxon>
        <taxon>Liliopsida</taxon>
        <taxon>Poales</taxon>
        <taxon>Poaceae</taxon>
        <taxon>BOP clade</taxon>
        <taxon>Pooideae</taxon>
        <taxon>Triticodae</taxon>
        <taxon>Triticeae</taxon>
        <taxon>Triticinae</taxon>
        <taxon>Aegilops</taxon>
    </lineage>
</organism>
<dbReference type="AlphaFoldDB" id="A0A453Q5A5"/>
<reference evidence="1" key="3">
    <citation type="journal article" date="2017" name="Nature">
        <title>Genome sequence of the progenitor of the wheat D genome Aegilops tauschii.</title>
        <authorList>
            <person name="Luo M.C."/>
            <person name="Gu Y.Q."/>
            <person name="Puiu D."/>
            <person name="Wang H."/>
            <person name="Twardziok S.O."/>
            <person name="Deal K.R."/>
            <person name="Huo N."/>
            <person name="Zhu T."/>
            <person name="Wang L."/>
            <person name="Wang Y."/>
            <person name="McGuire P.E."/>
            <person name="Liu S."/>
            <person name="Long H."/>
            <person name="Ramasamy R.K."/>
            <person name="Rodriguez J.C."/>
            <person name="Van S.L."/>
            <person name="Yuan L."/>
            <person name="Wang Z."/>
            <person name="Xia Z."/>
            <person name="Xiao L."/>
            <person name="Anderson O.D."/>
            <person name="Ouyang S."/>
            <person name="Liang Y."/>
            <person name="Zimin A.V."/>
            <person name="Pertea G."/>
            <person name="Qi P."/>
            <person name="Bennetzen J.L."/>
            <person name="Dai X."/>
            <person name="Dawson M.W."/>
            <person name="Muller H.G."/>
            <person name="Kugler K."/>
            <person name="Rivarola-Duarte L."/>
            <person name="Spannagl M."/>
            <person name="Mayer K.F.X."/>
            <person name="Lu F.H."/>
            <person name="Bevan M.W."/>
            <person name="Leroy P."/>
            <person name="Li P."/>
            <person name="You F.M."/>
            <person name="Sun Q."/>
            <person name="Liu Z."/>
            <person name="Lyons E."/>
            <person name="Wicker T."/>
            <person name="Salzberg S.L."/>
            <person name="Devos K.M."/>
            <person name="Dvorak J."/>
        </authorList>
    </citation>
    <scope>NUCLEOTIDE SEQUENCE [LARGE SCALE GENOMIC DNA]</scope>
    <source>
        <strain evidence="1">cv. AL8/78</strain>
    </source>
</reference>
<dbReference type="EnsemblPlants" id="AET6Gv20986000.2">
    <property type="protein sequence ID" value="AET6Gv20986000.2"/>
    <property type="gene ID" value="AET6Gv20986000"/>
</dbReference>
<evidence type="ECO:0000313" key="2">
    <source>
        <dbReference type="Proteomes" id="UP000015105"/>
    </source>
</evidence>
<proteinExistence type="predicted"/>
<reference evidence="2" key="1">
    <citation type="journal article" date="2014" name="Science">
        <title>Ancient hybridizations among the ancestral genomes of bread wheat.</title>
        <authorList>
            <consortium name="International Wheat Genome Sequencing Consortium,"/>
            <person name="Marcussen T."/>
            <person name="Sandve S.R."/>
            <person name="Heier L."/>
            <person name="Spannagl M."/>
            <person name="Pfeifer M."/>
            <person name="Jakobsen K.S."/>
            <person name="Wulff B.B."/>
            <person name="Steuernagel B."/>
            <person name="Mayer K.F."/>
            <person name="Olsen O.A."/>
        </authorList>
    </citation>
    <scope>NUCLEOTIDE SEQUENCE [LARGE SCALE GENOMIC DNA]</scope>
    <source>
        <strain evidence="2">cv. AL8/78</strain>
    </source>
</reference>
<protein>
    <submittedName>
        <fullName evidence="1">Uncharacterized protein</fullName>
    </submittedName>
</protein>
<reference evidence="2" key="2">
    <citation type="journal article" date="2017" name="Nat. Plants">
        <title>The Aegilops tauschii genome reveals multiple impacts of transposons.</title>
        <authorList>
            <person name="Zhao G."/>
            <person name="Zou C."/>
            <person name="Li K."/>
            <person name="Wang K."/>
            <person name="Li T."/>
            <person name="Gao L."/>
            <person name="Zhang X."/>
            <person name="Wang H."/>
            <person name="Yang Z."/>
            <person name="Liu X."/>
            <person name="Jiang W."/>
            <person name="Mao L."/>
            <person name="Kong X."/>
            <person name="Jiao Y."/>
            <person name="Jia J."/>
        </authorList>
    </citation>
    <scope>NUCLEOTIDE SEQUENCE [LARGE SCALE GENOMIC DNA]</scope>
    <source>
        <strain evidence="2">cv. AL8/78</strain>
    </source>
</reference>
<reference evidence="1" key="5">
    <citation type="journal article" date="2021" name="G3 (Bethesda)">
        <title>Aegilops tauschii genome assembly Aet v5.0 features greater sequence contiguity and improved annotation.</title>
        <authorList>
            <person name="Wang L."/>
            <person name="Zhu T."/>
            <person name="Rodriguez J.C."/>
            <person name="Deal K.R."/>
            <person name="Dubcovsky J."/>
            <person name="McGuire P.E."/>
            <person name="Lux T."/>
            <person name="Spannagl M."/>
            <person name="Mayer K.F.X."/>
            <person name="Baldrich P."/>
            <person name="Meyers B.C."/>
            <person name="Huo N."/>
            <person name="Gu Y.Q."/>
            <person name="Zhou H."/>
            <person name="Devos K.M."/>
            <person name="Bennetzen J.L."/>
            <person name="Unver T."/>
            <person name="Budak H."/>
            <person name="Gulick P.J."/>
            <person name="Galiba G."/>
            <person name="Kalapos B."/>
            <person name="Nelson D.R."/>
            <person name="Li P."/>
            <person name="You F.M."/>
            <person name="Luo M.C."/>
            <person name="Dvorak J."/>
        </authorList>
    </citation>
    <scope>NUCLEOTIDE SEQUENCE [LARGE SCALE GENOMIC DNA]</scope>
    <source>
        <strain evidence="1">cv. AL8/78</strain>
    </source>
</reference>
<keyword evidence="2" id="KW-1185">Reference proteome</keyword>
<sequence>MAHHAIDGIPKNCQILHVEQEVTGDDTTALQCALNADVERVQLMHEEAHLGQLLKDLENEAESKQSLDKSKGDVTKMLSARGLTRYTSDLNLLMQMQQKLVRHQSWRVSVSLQKCNAEIQDHFRE</sequence>
<reference evidence="1" key="4">
    <citation type="submission" date="2019-03" db="UniProtKB">
        <authorList>
            <consortium name="EnsemblPlants"/>
        </authorList>
    </citation>
    <scope>IDENTIFICATION</scope>
</reference>